<evidence type="ECO:0000259" key="1">
    <source>
        <dbReference type="PROSITE" id="PS50404"/>
    </source>
</evidence>
<accession>A0A316ZDY5</accession>
<dbReference type="RefSeq" id="XP_025600020.1">
    <property type="nucleotide sequence ID" value="XM_025740837.1"/>
</dbReference>
<dbReference type="PANTHER" id="PTHR43968">
    <property type="match status" value="1"/>
</dbReference>
<name>A0A316ZDY5_9BASI</name>
<evidence type="ECO:0000313" key="4">
    <source>
        <dbReference type="Proteomes" id="UP000245946"/>
    </source>
</evidence>
<feature type="domain" description="GST C-terminal" evidence="2">
    <location>
        <begin position="113"/>
        <end position="238"/>
    </location>
</feature>
<dbReference type="STRING" id="58919.A0A316ZDY5"/>
<keyword evidence="4" id="KW-1185">Reference proteome</keyword>
<dbReference type="GO" id="GO:0005737">
    <property type="term" value="C:cytoplasm"/>
    <property type="evidence" value="ECO:0007669"/>
    <property type="project" value="TreeGrafter"/>
</dbReference>
<dbReference type="PROSITE" id="PS50404">
    <property type="entry name" value="GST_NTER"/>
    <property type="match status" value="1"/>
</dbReference>
<dbReference type="InterPro" id="IPR010987">
    <property type="entry name" value="Glutathione-S-Trfase_C-like"/>
</dbReference>
<dbReference type="EMBL" id="KZ819287">
    <property type="protein sequence ID" value="PWN99741.1"/>
    <property type="molecule type" value="Genomic_DNA"/>
</dbReference>
<dbReference type="Gene3D" id="1.20.1050.10">
    <property type="match status" value="1"/>
</dbReference>
<dbReference type="InterPro" id="IPR004045">
    <property type="entry name" value="Glutathione_S-Trfase_N"/>
</dbReference>
<dbReference type="SFLD" id="SFLDG00358">
    <property type="entry name" value="Main_(cytGST)"/>
    <property type="match status" value="1"/>
</dbReference>
<dbReference type="AlphaFoldDB" id="A0A316ZDY5"/>
<feature type="domain" description="GST N-terminal" evidence="1">
    <location>
        <begin position="29"/>
        <end position="107"/>
    </location>
</feature>
<dbReference type="InterPro" id="IPR036249">
    <property type="entry name" value="Thioredoxin-like_sf"/>
</dbReference>
<evidence type="ECO:0000259" key="2">
    <source>
        <dbReference type="PROSITE" id="PS50405"/>
    </source>
</evidence>
<dbReference type="PROSITE" id="PS50405">
    <property type="entry name" value="GST_CTER"/>
    <property type="match status" value="1"/>
</dbReference>
<dbReference type="InterPro" id="IPR036282">
    <property type="entry name" value="Glutathione-S-Trfase_C_sf"/>
</dbReference>
<dbReference type="InterPro" id="IPR040079">
    <property type="entry name" value="Glutathione_S-Trfase"/>
</dbReference>
<keyword evidence="3" id="KW-0808">Transferase</keyword>
<dbReference type="SUPFAM" id="SSF47616">
    <property type="entry name" value="GST C-terminal domain-like"/>
    <property type="match status" value="1"/>
</dbReference>
<dbReference type="InterPro" id="IPR050983">
    <property type="entry name" value="GST_Omega/HSP26"/>
</dbReference>
<dbReference type="SFLD" id="SFLDS00019">
    <property type="entry name" value="Glutathione_Transferase_(cytos"/>
    <property type="match status" value="1"/>
</dbReference>
<evidence type="ECO:0000313" key="3">
    <source>
        <dbReference type="EMBL" id="PWN99741.1"/>
    </source>
</evidence>
<proteinExistence type="predicted"/>
<organism evidence="3 4">
    <name type="scientific">Tilletiopsis washingtonensis</name>
    <dbReference type="NCBI Taxonomy" id="58919"/>
    <lineage>
        <taxon>Eukaryota</taxon>
        <taxon>Fungi</taxon>
        <taxon>Dikarya</taxon>
        <taxon>Basidiomycota</taxon>
        <taxon>Ustilaginomycotina</taxon>
        <taxon>Exobasidiomycetes</taxon>
        <taxon>Entylomatales</taxon>
        <taxon>Entylomatales incertae sedis</taxon>
        <taxon>Tilletiopsis</taxon>
    </lineage>
</organism>
<dbReference type="GeneID" id="37268381"/>
<dbReference type="Proteomes" id="UP000245946">
    <property type="component" value="Unassembled WGS sequence"/>
</dbReference>
<dbReference type="GO" id="GO:0016740">
    <property type="term" value="F:transferase activity"/>
    <property type="evidence" value="ECO:0007669"/>
    <property type="project" value="UniProtKB-KW"/>
</dbReference>
<dbReference type="SUPFAM" id="SSF52833">
    <property type="entry name" value="Thioredoxin-like"/>
    <property type="match status" value="1"/>
</dbReference>
<protein>
    <submittedName>
        <fullName evidence="3">Glutathione-S-transferase</fullName>
    </submittedName>
</protein>
<dbReference type="CDD" id="cd00570">
    <property type="entry name" value="GST_N_family"/>
    <property type="match status" value="1"/>
</dbReference>
<sequence>MASVDKSIHSAASGVAAETAAKHSKPASNGLVFYSGWFCPFVARVWIALEEKGIDYEYREINPYKKEAHFLAINPKGLVPAVEHDGAAMYESLVLLEYLEETFPSTAPLFPSKNTARAHVRMHIDQVVKKIMPSFYKTLQAQQEEEQKEARKTLTAAFKEYAEAFPNSSKPFHGGDKPDAVDVALAPWACRLFLLEEHRGGPFQAAEVGEAFIKWRKAIQDWPSVKAVLSTPEKYTEVYQRYLNDEAMSEAAKATRSGGVIP</sequence>
<dbReference type="Pfam" id="PF13417">
    <property type="entry name" value="GST_N_3"/>
    <property type="match status" value="1"/>
</dbReference>
<gene>
    <name evidence="3" type="ORF">FA09DRAFT_316201</name>
</gene>
<reference evidence="3 4" key="1">
    <citation type="journal article" date="2018" name="Mol. Biol. Evol.">
        <title>Broad Genomic Sampling Reveals a Smut Pathogenic Ancestry of the Fungal Clade Ustilaginomycotina.</title>
        <authorList>
            <person name="Kijpornyongpan T."/>
            <person name="Mondo S.J."/>
            <person name="Barry K."/>
            <person name="Sandor L."/>
            <person name="Lee J."/>
            <person name="Lipzen A."/>
            <person name="Pangilinan J."/>
            <person name="LaButti K."/>
            <person name="Hainaut M."/>
            <person name="Henrissat B."/>
            <person name="Grigoriev I.V."/>
            <person name="Spatafora J.W."/>
            <person name="Aime M.C."/>
        </authorList>
    </citation>
    <scope>NUCLEOTIDE SEQUENCE [LARGE SCALE GENOMIC DNA]</scope>
    <source>
        <strain evidence="3 4">MCA 4186</strain>
    </source>
</reference>
<dbReference type="Gene3D" id="3.40.30.10">
    <property type="entry name" value="Glutaredoxin"/>
    <property type="match status" value="1"/>
</dbReference>
<dbReference type="OrthoDB" id="4951845at2759"/>
<dbReference type="PANTHER" id="PTHR43968:SF6">
    <property type="entry name" value="GLUTATHIONE S-TRANSFERASE OMEGA"/>
    <property type="match status" value="1"/>
</dbReference>